<keyword evidence="9" id="KW-1185">Reference proteome</keyword>
<evidence type="ECO:0000256" key="4">
    <source>
        <dbReference type="PROSITE-ProRule" id="PRU01024"/>
    </source>
</evidence>
<dbReference type="GO" id="GO:0070475">
    <property type="term" value="P:rRNA base methylation"/>
    <property type="evidence" value="ECO:0007669"/>
    <property type="project" value="TreeGrafter"/>
</dbReference>
<dbReference type="InterPro" id="IPR002792">
    <property type="entry name" value="TRAM_dom"/>
</dbReference>
<dbReference type="Gene3D" id="2.40.50.140">
    <property type="entry name" value="Nucleic acid-binding proteins"/>
    <property type="match status" value="1"/>
</dbReference>
<dbReference type="RefSeq" id="WP_322878111.1">
    <property type="nucleotide sequence ID" value="NZ_JAVMIP010000006.1"/>
</dbReference>
<evidence type="ECO:0000259" key="7">
    <source>
        <dbReference type="PROSITE" id="PS50926"/>
    </source>
</evidence>
<dbReference type="NCBIfam" id="TIGR00479">
    <property type="entry name" value="rumA"/>
    <property type="match status" value="1"/>
</dbReference>
<dbReference type="Gene3D" id="3.40.50.150">
    <property type="entry name" value="Vaccinia Virus protein VP39"/>
    <property type="match status" value="1"/>
</dbReference>
<evidence type="ECO:0000256" key="6">
    <source>
        <dbReference type="SAM" id="MobiDB-lite"/>
    </source>
</evidence>
<gene>
    <name evidence="8" type="primary">rlmD</name>
    <name evidence="8" type="ORF">RIF25_08480</name>
</gene>
<feature type="active site" evidence="5">
    <location>
        <position position="427"/>
    </location>
</feature>
<dbReference type="PROSITE" id="PS01231">
    <property type="entry name" value="TRMA_2"/>
    <property type="match status" value="1"/>
</dbReference>
<evidence type="ECO:0000313" key="9">
    <source>
        <dbReference type="Proteomes" id="UP001268256"/>
    </source>
</evidence>
<dbReference type="SUPFAM" id="SSF50249">
    <property type="entry name" value="Nucleic acid-binding proteins"/>
    <property type="match status" value="1"/>
</dbReference>
<feature type="binding site" evidence="4">
    <location>
        <position position="305"/>
    </location>
    <ligand>
        <name>S-adenosyl-L-methionine</name>
        <dbReference type="ChEBI" id="CHEBI:59789"/>
    </ligand>
</feature>
<sequence>MSALPSLSDSSTATPEPGQTLPRWKAGEILEITITDLSSTGDGLGRWDERVIFVPDTVPGDRVRLRLSHVKPRYGYGNLLELLSPGPERVRPACIVADKCGGCQWQTVGYDLQVAAKQEQVKSALERIGKFEQVPLDSIIPAPQSLGYRNKVSYPLGFHKGQVQAGYYRKGSHRIVNLNQCPVQDVRLNPLLAGVKLDIQDQAWSIYNELDHTGALRHLGLRIGRRTGEILLTLVTASDDLSELSEQAAVWMATYPGLVGVCLNYNSQPGNQIFGPETELITGEASIREQFAGLEFVINATSFFQVNTEQAEVLVEIIKRELNLSQTETILDAFCGVGTLSLPLATQARAVVGVEISPATVAQAQANAEINQITNAEFMVGDMATWIPAADWHPDVILLDPPRKGCDPETLACLETLAAPRIVYVSCNPATLARDLDQLCHQGAYELIKVQPLDFFPQTAHVETVAFLRRRN</sequence>
<dbReference type="GO" id="GO:0070041">
    <property type="term" value="F:rRNA (uridine-C5-)-methyltransferase activity"/>
    <property type="evidence" value="ECO:0007669"/>
    <property type="project" value="TreeGrafter"/>
</dbReference>
<evidence type="ECO:0000313" key="8">
    <source>
        <dbReference type="EMBL" id="MDS3860849.1"/>
    </source>
</evidence>
<evidence type="ECO:0000256" key="5">
    <source>
        <dbReference type="PROSITE-ProRule" id="PRU10015"/>
    </source>
</evidence>
<evidence type="ECO:0000256" key="1">
    <source>
        <dbReference type="ARBA" id="ARBA00022603"/>
    </source>
</evidence>
<dbReference type="PROSITE" id="PS51687">
    <property type="entry name" value="SAM_MT_RNA_M5U"/>
    <property type="match status" value="1"/>
</dbReference>
<dbReference type="EC" id="2.1.1.190" evidence="8"/>
<comment type="similarity">
    <text evidence="4">Belongs to the class I-like SAM-binding methyltransferase superfamily. RNA M5U methyltransferase family.</text>
</comment>
<keyword evidence="1 4" id="KW-0489">Methyltransferase</keyword>
<dbReference type="PROSITE" id="PS01230">
    <property type="entry name" value="TRMA_1"/>
    <property type="match status" value="1"/>
</dbReference>
<feature type="binding site" evidence="4">
    <location>
        <position position="400"/>
    </location>
    <ligand>
        <name>S-adenosyl-L-methionine</name>
        <dbReference type="ChEBI" id="CHEBI:59789"/>
    </ligand>
</feature>
<dbReference type="PROSITE" id="PS50926">
    <property type="entry name" value="TRAM"/>
    <property type="match status" value="1"/>
</dbReference>
<keyword evidence="3 4" id="KW-0949">S-adenosyl-L-methionine</keyword>
<dbReference type="PANTHER" id="PTHR11061:SF30">
    <property type="entry name" value="TRNA (URACIL(54)-C(5))-METHYLTRANSFERASE"/>
    <property type="match status" value="1"/>
</dbReference>
<name>A0AAE4JYC5_9CYAN</name>
<comment type="caution">
    <text evidence="8">The sequence shown here is derived from an EMBL/GenBank/DDBJ whole genome shotgun (WGS) entry which is preliminary data.</text>
</comment>
<keyword evidence="2 4" id="KW-0808">Transferase</keyword>
<feature type="domain" description="TRAM" evidence="7">
    <location>
        <begin position="23"/>
        <end position="81"/>
    </location>
</feature>
<dbReference type="InterPro" id="IPR029063">
    <property type="entry name" value="SAM-dependent_MTases_sf"/>
</dbReference>
<dbReference type="Pfam" id="PF05958">
    <property type="entry name" value="tRNA_U5-meth_tr"/>
    <property type="match status" value="1"/>
</dbReference>
<evidence type="ECO:0000256" key="2">
    <source>
        <dbReference type="ARBA" id="ARBA00022679"/>
    </source>
</evidence>
<dbReference type="InterPro" id="IPR030390">
    <property type="entry name" value="MeTrfase_TrmA_AS"/>
</dbReference>
<dbReference type="InterPro" id="IPR012340">
    <property type="entry name" value="NA-bd_OB-fold"/>
</dbReference>
<dbReference type="CDD" id="cd02440">
    <property type="entry name" value="AdoMet_MTases"/>
    <property type="match status" value="1"/>
</dbReference>
<dbReference type="Gene3D" id="2.40.50.1070">
    <property type="match status" value="1"/>
</dbReference>
<dbReference type="AlphaFoldDB" id="A0AAE4JYC5"/>
<accession>A0AAE4JYC5</accession>
<proteinExistence type="inferred from homology"/>
<reference evidence="9" key="1">
    <citation type="submission" date="2023-07" db="EMBL/GenBank/DDBJ databases">
        <authorList>
            <person name="Luz R."/>
            <person name="Cordeiro R."/>
            <person name="Fonseca A."/>
            <person name="Goncalves V."/>
        </authorList>
    </citation>
    <scope>NUCLEOTIDE SEQUENCE [LARGE SCALE GENOMIC DNA]</scope>
    <source>
        <strain evidence="9">BACA0444</strain>
    </source>
</reference>
<feature type="region of interest" description="Disordered" evidence="6">
    <location>
        <begin position="1"/>
        <end position="22"/>
    </location>
</feature>
<feature type="binding site" evidence="4">
    <location>
        <position position="334"/>
    </location>
    <ligand>
        <name>S-adenosyl-L-methionine</name>
        <dbReference type="ChEBI" id="CHEBI:59789"/>
    </ligand>
</feature>
<dbReference type="EMBL" id="JAVMIP010000006">
    <property type="protein sequence ID" value="MDS3860849.1"/>
    <property type="molecule type" value="Genomic_DNA"/>
</dbReference>
<dbReference type="FunFam" id="3.40.50.150:FF:000009">
    <property type="entry name" value="23S rRNA (Uracil(1939)-C(5))-methyltransferase RlmD"/>
    <property type="match status" value="1"/>
</dbReference>
<evidence type="ECO:0000256" key="3">
    <source>
        <dbReference type="ARBA" id="ARBA00022691"/>
    </source>
</evidence>
<dbReference type="FunFam" id="2.40.50.1070:FF:000003">
    <property type="entry name" value="23S rRNA (Uracil-5-)-methyltransferase RumA"/>
    <property type="match status" value="1"/>
</dbReference>
<dbReference type="PANTHER" id="PTHR11061">
    <property type="entry name" value="RNA M5U METHYLTRANSFERASE"/>
    <property type="match status" value="1"/>
</dbReference>
<dbReference type="SUPFAM" id="SSF53335">
    <property type="entry name" value="S-adenosyl-L-methionine-dependent methyltransferases"/>
    <property type="match status" value="1"/>
</dbReference>
<dbReference type="InterPro" id="IPR030391">
    <property type="entry name" value="MeTrfase_TrmA_CS"/>
</dbReference>
<feature type="compositionally biased region" description="Polar residues" evidence="6">
    <location>
        <begin position="1"/>
        <end position="14"/>
    </location>
</feature>
<feature type="binding site" evidence="4">
    <location>
        <position position="355"/>
    </location>
    <ligand>
        <name>S-adenosyl-L-methionine</name>
        <dbReference type="ChEBI" id="CHEBI:59789"/>
    </ligand>
</feature>
<dbReference type="Pfam" id="PF01938">
    <property type="entry name" value="TRAM"/>
    <property type="match status" value="1"/>
</dbReference>
<feature type="active site" description="Nucleophile" evidence="4">
    <location>
        <position position="427"/>
    </location>
</feature>
<dbReference type="Proteomes" id="UP001268256">
    <property type="component" value="Unassembled WGS sequence"/>
</dbReference>
<dbReference type="InterPro" id="IPR010280">
    <property type="entry name" value="U5_MeTrfase_fam"/>
</dbReference>
<protein>
    <submittedName>
        <fullName evidence="8">23S rRNA (Uracil(1939)-C(5))-methyltransferase RlmD</fullName>
        <ecNumber evidence="8">2.1.1.190</ecNumber>
    </submittedName>
</protein>
<organism evidence="8 9">
    <name type="scientific">Pseudocalidococcus azoricus BACA0444</name>
    <dbReference type="NCBI Taxonomy" id="2918990"/>
    <lineage>
        <taxon>Bacteria</taxon>
        <taxon>Bacillati</taxon>
        <taxon>Cyanobacteriota</taxon>
        <taxon>Cyanophyceae</taxon>
        <taxon>Acaryochloridales</taxon>
        <taxon>Thermosynechococcaceae</taxon>
        <taxon>Pseudocalidococcus</taxon>
        <taxon>Pseudocalidococcus azoricus</taxon>
    </lineage>
</organism>